<dbReference type="Pfam" id="PF12833">
    <property type="entry name" value="HTH_18"/>
    <property type="match status" value="1"/>
</dbReference>
<dbReference type="SMART" id="SM00871">
    <property type="entry name" value="AraC_E_bind"/>
    <property type="match status" value="1"/>
</dbReference>
<accession>M8E3I3</accession>
<dbReference type="PROSITE" id="PS00041">
    <property type="entry name" value="HTH_ARAC_FAMILY_1"/>
    <property type="match status" value="1"/>
</dbReference>
<reference evidence="5 6" key="1">
    <citation type="submission" date="2013-03" db="EMBL/GenBank/DDBJ databases">
        <title>Assembly of a new bacterial strain Brevibacillus borstelensis AK1.</title>
        <authorList>
            <person name="Rajan I."/>
            <person name="PoliReddy D."/>
            <person name="Sugumar T."/>
            <person name="Rathinam K."/>
            <person name="Alqarawi S."/>
            <person name="Khalil A.B."/>
            <person name="Sivakumar N."/>
        </authorList>
    </citation>
    <scope>NUCLEOTIDE SEQUENCE [LARGE SCALE GENOMIC DNA]</scope>
    <source>
        <strain evidence="5 6">AK1</strain>
    </source>
</reference>
<dbReference type="Pfam" id="PF14526">
    <property type="entry name" value="Cass2"/>
    <property type="match status" value="1"/>
</dbReference>
<dbReference type="InterPro" id="IPR050959">
    <property type="entry name" value="MarA-like"/>
</dbReference>
<proteinExistence type="predicted"/>
<dbReference type="RefSeq" id="WP_003387391.1">
    <property type="nucleotide sequence ID" value="NZ_APBN01000002.1"/>
</dbReference>
<evidence type="ECO:0000256" key="1">
    <source>
        <dbReference type="ARBA" id="ARBA00023015"/>
    </source>
</evidence>
<comment type="caution">
    <text evidence="5">The sequence shown here is derived from an EMBL/GenBank/DDBJ whole genome shotgun (WGS) entry which is preliminary data.</text>
</comment>
<gene>
    <name evidence="5" type="ORF">I532_07520</name>
</gene>
<dbReference type="SUPFAM" id="SSF55136">
    <property type="entry name" value="Probable bacterial effector-binding domain"/>
    <property type="match status" value="1"/>
</dbReference>
<dbReference type="InterPro" id="IPR009057">
    <property type="entry name" value="Homeodomain-like_sf"/>
</dbReference>
<evidence type="ECO:0000256" key="3">
    <source>
        <dbReference type="ARBA" id="ARBA00023163"/>
    </source>
</evidence>
<dbReference type="SUPFAM" id="SSF46689">
    <property type="entry name" value="Homeodomain-like"/>
    <property type="match status" value="2"/>
</dbReference>
<organism evidence="5 6">
    <name type="scientific">Brevibacillus borstelensis AK1</name>
    <dbReference type="NCBI Taxonomy" id="1300222"/>
    <lineage>
        <taxon>Bacteria</taxon>
        <taxon>Bacillati</taxon>
        <taxon>Bacillota</taxon>
        <taxon>Bacilli</taxon>
        <taxon>Bacillales</taxon>
        <taxon>Paenibacillaceae</taxon>
        <taxon>Brevibacillus</taxon>
    </lineage>
</organism>
<dbReference type="STRING" id="1300222.I532_07520"/>
<dbReference type="InterPro" id="IPR010499">
    <property type="entry name" value="AraC_E-bd"/>
</dbReference>
<dbReference type="InterPro" id="IPR018062">
    <property type="entry name" value="HTH_AraC-typ_CS"/>
</dbReference>
<dbReference type="Gene3D" id="1.10.10.60">
    <property type="entry name" value="Homeodomain-like"/>
    <property type="match status" value="2"/>
</dbReference>
<dbReference type="PATRIC" id="fig|1300222.3.peg.1549"/>
<dbReference type="Proteomes" id="UP000012081">
    <property type="component" value="Unassembled WGS sequence"/>
</dbReference>
<dbReference type="AlphaFoldDB" id="M8E3I3"/>
<name>M8E3I3_9BACL</name>
<keyword evidence="2" id="KW-0238">DNA-binding</keyword>
<dbReference type="PROSITE" id="PS01124">
    <property type="entry name" value="HTH_ARAC_FAMILY_2"/>
    <property type="match status" value="1"/>
</dbReference>
<dbReference type="InterPro" id="IPR011256">
    <property type="entry name" value="Reg_factor_effector_dom_sf"/>
</dbReference>
<dbReference type="InterPro" id="IPR018060">
    <property type="entry name" value="HTH_AraC"/>
</dbReference>
<dbReference type="InterPro" id="IPR029441">
    <property type="entry name" value="Cass2"/>
</dbReference>
<keyword evidence="6" id="KW-1185">Reference proteome</keyword>
<evidence type="ECO:0000256" key="2">
    <source>
        <dbReference type="ARBA" id="ARBA00023125"/>
    </source>
</evidence>
<keyword evidence="1" id="KW-0805">Transcription regulation</keyword>
<sequence length="286" mass="32932">MDHYERIQCAIEFIEKHLQEEVNIADIAAEACFSAFHFQRLFQAISGFSVHEYIRKRRLSEAAVLLKQTQTSILDLAIACQYGSQEAFTRAFEATFGITPAKFRKANIPIFLQKKLDFLDDQKRAKGEISMNKPNIVQLNSIAIVGYAYKTNLNNESYFEDIPRFYADFGRNGHYMRIPNKAAPDMAYGISCDFQDNGDFTFIVGEEVKNLDGELEDGFVHCLLPAGKYAEFRVIDSVQNTRTYIYGTWLPNSNYERREGPDFEITDVRQSVYPDQMKIKIYIPID</sequence>
<keyword evidence="3" id="KW-0804">Transcription</keyword>
<feature type="domain" description="HTH araC/xylS-type" evidence="4">
    <location>
        <begin position="8"/>
        <end position="106"/>
    </location>
</feature>
<dbReference type="PANTHER" id="PTHR47504">
    <property type="entry name" value="RIGHT ORIGIN-BINDING PROTEIN"/>
    <property type="match status" value="1"/>
</dbReference>
<evidence type="ECO:0000259" key="4">
    <source>
        <dbReference type="PROSITE" id="PS01124"/>
    </source>
</evidence>
<dbReference type="SMART" id="SM00342">
    <property type="entry name" value="HTH_ARAC"/>
    <property type="match status" value="1"/>
</dbReference>
<evidence type="ECO:0000313" key="6">
    <source>
        <dbReference type="Proteomes" id="UP000012081"/>
    </source>
</evidence>
<dbReference type="OrthoDB" id="5337216at2"/>
<dbReference type="Gene3D" id="3.20.80.10">
    <property type="entry name" value="Regulatory factor, effector binding domain"/>
    <property type="match status" value="1"/>
</dbReference>
<dbReference type="GO" id="GO:0003700">
    <property type="term" value="F:DNA-binding transcription factor activity"/>
    <property type="evidence" value="ECO:0007669"/>
    <property type="project" value="InterPro"/>
</dbReference>
<evidence type="ECO:0000313" key="5">
    <source>
        <dbReference type="EMBL" id="EMT53846.1"/>
    </source>
</evidence>
<dbReference type="PANTHER" id="PTHR47504:SF5">
    <property type="entry name" value="RIGHT ORIGIN-BINDING PROTEIN"/>
    <property type="match status" value="1"/>
</dbReference>
<dbReference type="GO" id="GO:0043565">
    <property type="term" value="F:sequence-specific DNA binding"/>
    <property type="evidence" value="ECO:0007669"/>
    <property type="project" value="InterPro"/>
</dbReference>
<protein>
    <submittedName>
        <fullName evidence="5">Transcriptional activator ramA</fullName>
    </submittedName>
</protein>
<dbReference type="EMBL" id="APBN01000002">
    <property type="protein sequence ID" value="EMT53846.1"/>
    <property type="molecule type" value="Genomic_DNA"/>
</dbReference>